<keyword evidence="6" id="KW-0249">Electron transport</keyword>
<comment type="caution">
    <text evidence="9">The sequence shown here is derived from an EMBL/GenBank/DDBJ whole genome shotgun (WGS) entry which is preliminary data.</text>
</comment>
<dbReference type="Pfam" id="PF04716">
    <property type="entry name" value="ETC_C1_NDUFA5"/>
    <property type="match status" value="1"/>
</dbReference>
<evidence type="ECO:0000256" key="2">
    <source>
        <dbReference type="ARBA" id="ARBA00010261"/>
    </source>
</evidence>
<accession>A0A0V0Q7W1</accession>
<reference evidence="9 10" key="1">
    <citation type="journal article" date="2015" name="Sci. Rep.">
        <title>Genome of the facultative scuticociliatosis pathogen Pseudocohnilembus persalinus provides insight into its virulence through horizontal gene transfer.</title>
        <authorList>
            <person name="Xiong J."/>
            <person name="Wang G."/>
            <person name="Cheng J."/>
            <person name="Tian M."/>
            <person name="Pan X."/>
            <person name="Warren A."/>
            <person name="Jiang C."/>
            <person name="Yuan D."/>
            <person name="Miao W."/>
        </authorList>
    </citation>
    <scope>NUCLEOTIDE SEQUENCE [LARGE SCALE GENOMIC DNA]</scope>
    <source>
        <strain evidence="9">36N120E</strain>
    </source>
</reference>
<evidence type="ECO:0008006" key="11">
    <source>
        <dbReference type="Google" id="ProtNLM"/>
    </source>
</evidence>
<evidence type="ECO:0000256" key="5">
    <source>
        <dbReference type="ARBA" id="ARBA00022792"/>
    </source>
</evidence>
<keyword evidence="7" id="KW-0496">Mitochondrion</keyword>
<evidence type="ECO:0000256" key="7">
    <source>
        <dbReference type="ARBA" id="ARBA00023128"/>
    </source>
</evidence>
<dbReference type="GO" id="GO:0022904">
    <property type="term" value="P:respiratory electron transport chain"/>
    <property type="evidence" value="ECO:0007669"/>
    <property type="project" value="InterPro"/>
</dbReference>
<dbReference type="EMBL" id="LDAU01000254">
    <property type="protein sequence ID" value="KRW98339.1"/>
    <property type="molecule type" value="Genomic_DNA"/>
</dbReference>
<comment type="similarity">
    <text evidence="2">Belongs to the complex I NDUFA5 subunit family.</text>
</comment>
<keyword evidence="8" id="KW-0472">Membrane</keyword>
<evidence type="ECO:0000313" key="10">
    <source>
        <dbReference type="Proteomes" id="UP000054937"/>
    </source>
</evidence>
<evidence type="ECO:0000256" key="8">
    <source>
        <dbReference type="ARBA" id="ARBA00023136"/>
    </source>
</evidence>
<evidence type="ECO:0000256" key="3">
    <source>
        <dbReference type="ARBA" id="ARBA00022448"/>
    </source>
</evidence>
<dbReference type="PANTHER" id="PTHR12653">
    <property type="entry name" value="NADH-UBIQUINONE OXIDOREDUCTASE 13 KD-B SUBUNIT"/>
    <property type="match status" value="1"/>
</dbReference>
<gene>
    <name evidence="9" type="ORF">PPERSA_02116</name>
</gene>
<dbReference type="OrthoDB" id="286811at2759"/>
<dbReference type="GO" id="GO:0005743">
    <property type="term" value="C:mitochondrial inner membrane"/>
    <property type="evidence" value="ECO:0007669"/>
    <property type="project" value="UniProtKB-SubCell"/>
</dbReference>
<dbReference type="Proteomes" id="UP000054937">
    <property type="component" value="Unassembled WGS sequence"/>
</dbReference>
<keyword evidence="10" id="KW-1185">Reference proteome</keyword>
<organism evidence="9 10">
    <name type="scientific">Pseudocohnilembus persalinus</name>
    <name type="common">Ciliate</name>
    <dbReference type="NCBI Taxonomy" id="266149"/>
    <lineage>
        <taxon>Eukaryota</taxon>
        <taxon>Sar</taxon>
        <taxon>Alveolata</taxon>
        <taxon>Ciliophora</taxon>
        <taxon>Intramacronucleata</taxon>
        <taxon>Oligohymenophorea</taxon>
        <taxon>Scuticociliatia</taxon>
        <taxon>Philasterida</taxon>
        <taxon>Pseudocohnilembidae</taxon>
        <taxon>Pseudocohnilembus</taxon>
    </lineage>
</organism>
<evidence type="ECO:0000256" key="4">
    <source>
        <dbReference type="ARBA" id="ARBA00022660"/>
    </source>
</evidence>
<comment type="subcellular location">
    <subcellularLocation>
        <location evidence="1">Mitochondrion inner membrane</location>
        <topology evidence="1">Peripheral membrane protein</topology>
        <orientation evidence="1">Matrix side</orientation>
    </subcellularLocation>
</comment>
<sequence length="191" mass="22854">MQLIKRANKLFQKTNNNIFKYSFSSTKYSDLVAQDNEKEIPVHMKPYDKAKYEVPSTKIKYATGYALLDVEPMPRAKIMKICYNVLDLLKDTPAESMYRIYTEEKIKYIMKLTDEIEDIRRLEEELGHESIELFIQSLSKEIDLVDYMKDSKPWEARDEELEPFKMAKIKRKEFKHDKLVRPERPNQKFIE</sequence>
<dbReference type="InterPro" id="IPR006806">
    <property type="entry name" value="NDUFA5"/>
</dbReference>
<proteinExistence type="inferred from homology"/>
<protein>
    <recommendedName>
        <fullName evidence="11">ETC complex I subunit conserved region</fullName>
    </recommendedName>
</protein>
<evidence type="ECO:0000256" key="6">
    <source>
        <dbReference type="ARBA" id="ARBA00022982"/>
    </source>
</evidence>
<evidence type="ECO:0000256" key="1">
    <source>
        <dbReference type="ARBA" id="ARBA00004443"/>
    </source>
</evidence>
<keyword evidence="3" id="KW-0813">Transport</keyword>
<keyword evidence="5" id="KW-0999">Mitochondrion inner membrane</keyword>
<keyword evidence="4" id="KW-0679">Respiratory chain</keyword>
<name>A0A0V0Q7W1_PSEPJ</name>
<dbReference type="InParanoid" id="A0A0V0Q7W1"/>
<dbReference type="PANTHER" id="PTHR12653:SF0">
    <property type="entry name" value="NADH DEHYDROGENASE [UBIQUINONE] 1 ALPHA SUBCOMPLEX SUBUNIT 5"/>
    <property type="match status" value="1"/>
</dbReference>
<evidence type="ECO:0000313" key="9">
    <source>
        <dbReference type="EMBL" id="KRW98339.1"/>
    </source>
</evidence>
<dbReference type="AlphaFoldDB" id="A0A0V0Q7W1"/>